<dbReference type="Gene3D" id="3.40.50.80">
    <property type="entry name" value="Nucleotide-binding domain of ferredoxin-NADP reductase (FNR) module"/>
    <property type="match status" value="1"/>
</dbReference>
<keyword evidence="7" id="KW-0274">FAD</keyword>
<dbReference type="CDD" id="cd06198">
    <property type="entry name" value="FNR_like_3"/>
    <property type="match status" value="1"/>
</dbReference>
<name>A0A317PKY7_9HYPH</name>
<keyword evidence="10" id="KW-0408">Iron</keyword>
<keyword evidence="6" id="KW-0479">Metal-binding</keyword>
<comment type="caution">
    <text evidence="16">The sequence shown here is derived from an EMBL/GenBank/DDBJ whole genome shotgun (WGS) entry which is preliminary data.</text>
</comment>
<feature type="chain" id="PRO_5016408919" evidence="14">
    <location>
        <begin position="25"/>
        <end position="420"/>
    </location>
</feature>
<dbReference type="AlphaFoldDB" id="A0A317PKY7"/>
<dbReference type="GO" id="GO:0050660">
    <property type="term" value="F:flavin adenine dinucleotide binding"/>
    <property type="evidence" value="ECO:0007669"/>
    <property type="project" value="TreeGrafter"/>
</dbReference>
<feature type="transmembrane region" description="Helical" evidence="13">
    <location>
        <begin position="30"/>
        <end position="50"/>
    </location>
</feature>
<evidence type="ECO:0000256" key="13">
    <source>
        <dbReference type="SAM" id="Phobius"/>
    </source>
</evidence>
<evidence type="ECO:0000256" key="1">
    <source>
        <dbReference type="ARBA" id="ARBA00001974"/>
    </source>
</evidence>
<evidence type="ECO:0000313" key="16">
    <source>
        <dbReference type="EMBL" id="PWW01456.1"/>
    </source>
</evidence>
<evidence type="ECO:0000256" key="4">
    <source>
        <dbReference type="ARBA" id="ARBA00022692"/>
    </source>
</evidence>
<proteinExistence type="predicted"/>
<feature type="transmembrane region" description="Helical" evidence="13">
    <location>
        <begin position="165"/>
        <end position="185"/>
    </location>
</feature>
<keyword evidence="11" id="KW-0411">Iron-sulfur</keyword>
<dbReference type="PRINTS" id="PR00410">
    <property type="entry name" value="PHEHYDRXLASE"/>
</dbReference>
<feature type="transmembrane region" description="Helical" evidence="13">
    <location>
        <begin position="71"/>
        <end position="90"/>
    </location>
</feature>
<dbReference type="InterPro" id="IPR013130">
    <property type="entry name" value="Fe3_Rdtase_TM_dom"/>
</dbReference>
<keyword evidence="5" id="KW-0001">2Fe-2S</keyword>
<dbReference type="SUPFAM" id="SSF52343">
    <property type="entry name" value="Ferredoxin reductase-like, C-terminal NADP-linked domain"/>
    <property type="match status" value="1"/>
</dbReference>
<feature type="signal peptide" evidence="14">
    <location>
        <begin position="1"/>
        <end position="24"/>
    </location>
</feature>
<dbReference type="InterPro" id="IPR017927">
    <property type="entry name" value="FAD-bd_FR_type"/>
</dbReference>
<dbReference type="GO" id="GO:0016020">
    <property type="term" value="C:membrane"/>
    <property type="evidence" value="ECO:0007669"/>
    <property type="project" value="UniProtKB-SubCell"/>
</dbReference>
<protein>
    <submittedName>
        <fullName evidence="16">Putative ferric reductase</fullName>
    </submittedName>
</protein>
<dbReference type="InterPro" id="IPR050415">
    <property type="entry name" value="MRET"/>
</dbReference>
<keyword evidence="3" id="KW-0285">Flavoprotein</keyword>
<sequence length="420" mass="46202">MGILIIFLACLVAMLLSVPAASHAGLATWFSIASASTAFVAMAVNQYLATRPTYVEPLFGGLDRIYRAHKWTGIVALGLILAHYVITPNFKGKLLTTGLNDLARLFGEIGFYGLMVLGGISVSKRLPRIAREFPYHLWRQLHRFIGVFFIAIAIHFNFIKRPFDGTAWLAIYLNVFAAIGIASYIQTQLRALLRRRRYRVVEVDRAGSATLITAEPVGRGIRAAPGQFAFIAAHRPGLREAHPFTIAGHDTGPDGVTRLTFVVKPLGDFTRRLRERIAPGDTLMVEGGYGRFSARRGGERQLWVAGGIGVTPFLAMARSMADLAGKKIHLVYCVRDAGEAIGLAHLDEARKHPQFSYTLHSSAIDGRVSPEVMKAGAGFDLDGADLWYCGPAAMRQAIVKGFRDSGVKLARVEFERFEFR</sequence>
<dbReference type="PROSITE" id="PS51384">
    <property type="entry name" value="FAD_FR"/>
    <property type="match status" value="1"/>
</dbReference>
<evidence type="ECO:0000256" key="6">
    <source>
        <dbReference type="ARBA" id="ARBA00022723"/>
    </source>
</evidence>
<evidence type="ECO:0000256" key="9">
    <source>
        <dbReference type="ARBA" id="ARBA00023002"/>
    </source>
</evidence>
<dbReference type="Pfam" id="PF08022">
    <property type="entry name" value="FAD_binding_8"/>
    <property type="match status" value="1"/>
</dbReference>
<dbReference type="Proteomes" id="UP000246352">
    <property type="component" value="Unassembled WGS sequence"/>
</dbReference>
<reference evidence="16 17" key="1">
    <citation type="submission" date="2018-05" db="EMBL/GenBank/DDBJ databases">
        <title>Genomic Encyclopedia of Type Strains, Phase IV (KMG-IV): sequencing the most valuable type-strain genomes for metagenomic binning, comparative biology and taxonomic classification.</title>
        <authorList>
            <person name="Goeker M."/>
        </authorList>
    </citation>
    <scope>NUCLEOTIDE SEQUENCE [LARGE SCALE GENOMIC DNA]</scope>
    <source>
        <strain evidence="16 17">DSM 16791</strain>
    </source>
</reference>
<dbReference type="InterPro" id="IPR039261">
    <property type="entry name" value="FNR_nucleotide-bd"/>
</dbReference>
<dbReference type="PANTHER" id="PTHR47354:SF8">
    <property type="entry name" value="1,2-PHENYLACETYL-COA EPOXIDASE, SUBUNIT E"/>
    <property type="match status" value="1"/>
</dbReference>
<keyword evidence="9" id="KW-0560">Oxidoreductase</keyword>
<evidence type="ECO:0000256" key="7">
    <source>
        <dbReference type="ARBA" id="ARBA00022827"/>
    </source>
</evidence>
<keyword evidence="17" id="KW-1185">Reference proteome</keyword>
<evidence type="ECO:0000259" key="15">
    <source>
        <dbReference type="PROSITE" id="PS51384"/>
    </source>
</evidence>
<dbReference type="GO" id="GO:0051537">
    <property type="term" value="F:2 iron, 2 sulfur cluster binding"/>
    <property type="evidence" value="ECO:0007669"/>
    <property type="project" value="UniProtKB-KW"/>
</dbReference>
<dbReference type="SUPFAM" id="SSF63380">
    <property type="entry name" value="Riboflavin synthase domain-like"/>
    <property type="match status" value="1"/>
</dbReference>
<feature type="transmembrane region" description="Helical" evidence="13">
    <location>
        <begin position="102"/>
        <end position="120"/>
    </location>
</feature>
<dbReference type="InterPro" id="IPR017938">
    <property type="entry name" value="Riboflavin_synthase-like_b-brl"/>
</dbReference>
<evidence type="ECO:0000313" key="17">
    <source>
        <dbReference type="Proteomes" id="UP000246352"/>
    </source>
</evidence>
<evidence type="ECO:0000256" key="3">
    <source>
        <dbReference type="ARBA" id="ARBA00022630"/>
    </source>
</evidence>
<evidence type="ECO:0000256" key="12">
    <source>
        <dbReference type="ARBA" id="ARBA00023136"/>
    </source>
</evidence>
<keyword evidence="4 13" id="KW-0812">Transmembrane</keyword>
<keyword evidence="8 13" id="KW-1133">Transmembrane helix</keyword>
<keyword evidence="12 13" id="KW-0472">Membrane</keyword>
<evidence type="ECO:0000256" key="14">
    <source>
        <dbReference type="SAM" id="SignalP"/>
    </source>
</evidence>
<dbReference type="Gene3D" id="2.40.30.10">
    <property type="entry name" value="Translation factors"/>
    <property type="match status" value="1"/>
</dbReference>
<dbReference type="InterPro" id="IPR013112">
    <property type="entry name" value="FAD-bd_8"/>
</dbReference>
<feature type="transmembrane region" description="Helical" evidence="13">
    <location>
        <begin position="141"/>
        <end position="159"/>
    </location>
</feature>
<organism evidence="16 17">
    <name type="scientific">Hoeflea marina</name>
    <dbReference type="NCBI Taxonomy" id="274592"/>
    <lineage>
        <taxon>Bacteria</taxon>
        <taxon>Pseudomonadati</taxon>
        <taxon>Pseudomonadota</taxon>
        <taxon>Alphaproteobacteria</taxon>
        <taxon>Hyphomicrobiales</taxon>
        <taxon>Rhizobiaceae</taxon>
        <taxon>Hoeflea</taxon>
    </lineage>
</organism>
<dbReference type="InterPro" id="IPR001433">
    <property type="entry name" value="OxRdtase_FAD/NAD-bd"/>
</dbReference>
<accession>A0A317PKY7</accession>
<evidence type="ECO:0000256" key="2">
    <source>
        <dbReference type="ARBA" id="ARBA00004141"/>
    </source>
</evidence>
<dbReference type="PANTHER" id="PTHR47354">
    <property type="entry name" value="NADH OXIDOREDUCTASE HCR"/>
    <property type="match status" value="1"/>
</dbReference>
<comment type="subcellular location">
    <subcellularLocation>
        <location evidence="2">Membrane</location>
        <topology evidence="2">Multi-pass membrane protein</topology>
    </subcellularLocation>
</comment>
<dbReference type="Pfam" id="PF00175">
    <property type="entry name" value="NAD_binding_1"/>
    <property type="match status" value="1"/>
</dbReference>
<dbReference type="GO" id="GO:0046872">
    <property type="term" value="F:metal ion binding"/>
    <property type="evidence" value="ECO:0007669"/>
    <property type="project" value="UniProtKB-KW"/>
</dbReference>
<evidence type="ECO:0000256" key="5">
    <source>
        <dbReference type="ARBA" id="ARBA00022714"/>
    </source>
</evidence>
<comment type="cofactor">
    <cofactor evidence="1">
        <name>FAD</name>
        <dbReference type="ChEBI" id="CHEBI:57692"/>
    </cofactor>
</comment>
<gene>
    <name evidence="16" type="ORF">DFR52_102118</name>
</gene>
<dbReference type="GO" id="GO:0016491">
    <property type="term" value="F:oxidoreductase activity"/>
    <property type="evidence" value="ECO:0007669"/>
    <property type="project" value="UniProtKB-KW"/>
</dbReference>
<keyword evidence="14" id="KW-0732">Signal</keyword>
<evidence type="ECO:0000256" key="8">
    <source>
        <dbReference type="ARBA" id="ARBA00022989"/>
    </source>
</evidence>
<evidence type="ECO:0000256" key="11">
    <source>
        <dbReference type="ARBA" id="ARBA00023014"/>
    </source>
</evidence>
<dbReference type="RefSeq" id="WP_245415238.1">
    <property type="nucleotide sequence ID" value="NZ_QGTR01000002.1"/>
</dbReference>
<feature type="domain" description="FAD-binding FR-type" evidence="15">
    <location>
        <begin position="193"/>
        <end position="295"/>
    </location>
</feature>
<dbReference type="EMBL" id="QGTR01000002">
    <property type="protein sequence ID" value="PWW01456.1"/>
    <property type="molecule type" value="Genomic_DNA"/>
</dbReference>
<evidence type="ECO:0000256" key="10">
    <source>
        <dbReference type="ARBA" id="ARBA00023004"/>
    </source>
</evidence>
<dbReference type="Pfam" id="PF01794">
    <property type="entry name" value="Ferric_reduct"/>
    <property type="match status" value="1"/>
</dbReference>